<feature type="domain" description="Thiamine pyrophosphate enzyme N-terminal TPP-binding" evidence="6">
    <location>
        <begin position="1"/>
        <end position="112"/>
    </location>
</feature>
<dbReference type="Pfam" id="PF02775">
    <property type="entry name" value="TPP_enzyme_C"/>
    <property type="match status" value="1"/>
</dbReference>
<dbReference type="InterPro" id="IPR012000">
    <property type="entry name" value="Thiamin_PyroP_enz_cen_dom"/>
</dbReference>
<comment type="similarity">
    <text evidence="1 3">Belongs to the TPP enzyme family.</text>
</comment>
<dbReference type="InterPro" id="IPR012001">
    <property type="entry name" value="Thiamin_PyroP_enz_TPP-bd_dom"/>
</dbReference>
<dbReference type="CDD" id="cd00568">
    <property type="entry name" value="TPP_enzymes"/>
    <property type="match status" value="1"/>
</dbReference>
<dbReference type="PANTHER" id="PTHR18968">
    <property type="entry name" value="THIAMINE PYROPHOSPHATE ENZYMES"/>
    <property type="match status" value="1"/>
</dbReference>
<sequence length="547" mass="58997">MKVHDALAQAFVAEGTSDVFGMMGDANMHWMNALARRGVRLYEVRHEGSGLGMADGWARAAGRPGVVTTTSGPGVAQLATSMLCASRARTPLVAFCGETPWGDQGAVQYLDQRRFAAAIECGFVHVSRPDLAAEAVQKAFFLARTESRPIMLSAPIDVQKQECEELDDYVPSLELLPRVRSLPDPAGIEAAYEIIRDSKRVVIVAGRGARRADAGEQILRLQEQTGALLATTLQAKNWLCDRTGFHVGIAGLYGNKAAMELLQEADCVIAVGASLNHYTIEHGYLFPEARYIQIDTAPHVVMGNGQVADCYLQADAVAALTQLSQALESRPVTLDGFHTAEVRSRLTIAPVEFHNEPDRLDPREVIQVLDTELPGEVGLVLGSGHQTDFGTMLFQRSREVMSNYGMFGAIGQAPLLTIGSIVANGNKPAFVVEGDASFLMHLPEFETACRYDIPILVVVMNDEALGAEYHKAAAAGLDPELAVIPTPELGRVAVALGGGGATVRTVDELRAALAAYVRDPRPTVIDVRITRDVVSVPYRRLLFGEDV</sequence>
<evidence type="ECO:0000259" key="4">
    <source>
        <dbReference type="Pfam" id="PF00205"/>
    </source>
</evidence>
<gene>
    <name evidence="7" type="ORF">AB0K40_10025</name>
</gene>
<dbReference type="InterPro" id="IPR029061">
    <property type="entry name" value="THDP-binding"/>
</dbReference>
<dbReference type="RefSeq" id="WP_364447038.1">
    <property type="nucleotide sequence ID" value="NZ_JBFARM010000003.1"/>
</dbReference>
<dbReference type="InterPro" id="IPR045229">
    <property type="entry name" value="TPP_enz"/>
</dbReference>
<dbReference type="Proteomes" id="UP001552427">
    <property type="component" value="Unassembled WGS sequence"/>
</dbReference>
<feature type="domain" description="Thiamine pyrophosphate enzyme central" evidence="4">
    <location>
        <begin position="188"/>
        <end position="323"/>
    </location>
</feature>
<evidence type="ECO:0000313" key="8">
    <source>
        <dbReference type="Proteomes" id="UP001552427"/>
    </source>
</evidence>
<protein>
    <submittedName>
        <fullName evidence="7">Thiamine pyrophosphate-binding protein</fullName>
    </submittedName>
</protein>
<comment type="caution">
    <text evidence="7">The sequence shown here is derived from an EMBL/GenBank/DDBJ whole genome shotgun (WGS) entry which is preliminary data.</text>
</comment>
<dbReference type="EMBL" id="JBFARM010000003">
    <property type="protein sequence ID" value="MEV4285830.1"/>
    <property type="molecule type" value="Genomic_DNA"/>
</dbReference>
<evidence type="ECO:0000256" key="3">
    <source>
        <dbReference type="RuleBase" id="RU362132"/>
    </source>
</evidence>
<evidence type="ECO:0000259" key="5">
    <source>
        <dbReference type="Pfam" id="PF02775"/>
    </source>
</evidence>
<feature type="domain" description="Thiamine pyrophosphate enzyme TPP-binding" evidence="5">
    <location>
        <begin position="393"/>
        <end position="527"/>
    </location>
</feature>
<dbReference type="InterPro" id="IPR029035">
    <property type="entry name" value="DHS-like_NAD/FAD-binding_dom"/>
</dbReference>
<dbReference type="Gene3D" id="3.40.50.970">
    <property type="match status" value="2"/>
</dbReference>
<dbReference type="SUPFAM" id="SSF52518">
    <property type="entry name" value="Thiamin diphosphate-binding fold (THDP-binding)"/>
    <property type="match status" value="2"/>
</dbReference>
<evidence type="ECO:0000259" key="6">
    <source>
        <dbReference type="Pfam" id="PF02776"/>
    </source>
</evidence>
<keyword evidence="8" id="KW-1185">Reference proteome</keyword>
<evidence type="ECO:0000313" key="7">
    <source>
        <dbReference type="EMBL" id="MEV4285830.1"/>
    </source>
</evidence>
<organism evidence="7 8">
    <name type="scientific">Nonomuraea bangladeshensis</name>
    <dbReference type="NCBI Taxonomy" id="404385"/>
    <lineage>
        <taxon>Bacteria</taxon>
        <taxon>Bacillati</taxon>
        <taxon>Actinomycetota</taxon>
        <taxon>Actinomycetes</taxon>
        <taxon>Streptosporangiales</taxon>
        <taxon>Streptosporangiaceae</taxon>
        <taxon>Nonomuraea</taxon>
    </lineage>
</organism>
<keyword evidence="2 3" id="KW-0786">Thiamine pyrophosphate</keyword>
<dbReference type="Pfam" id="PF02776">
    <property type="entry name" value="TPP_enzyme_N"/>
    <property type="match status" value="1"/>
</dbReference>
<name>A0ABV3H090_9ACTN</name>
<dbReference type="SUPFAM" id="SSF52467">
    <property type="entry name" value="DHS-like NAD/FAD-binding domain"/>
    <property type="match status" value="1"/>
</dbReference>
<accession>A0ABV3H090</accession>
<reference evidence="7 8" key="1">
    <citation type="submission" date="2024-06" db="EMBL/GenBank/DDBJ databases">
        <title>The Natural Products Discovery Center: Release of the First 8490 Sequenced Strains for Exploring Actinobacteria Biosynthetic Diversity.</title>
        <authorList>
            <person name="Kalkreuter E."/>
            <person name="Kautsar S.A."/>
            <person name="Yang D."/>
            <person name="Bader C.D."/>
            <person name="Teijaro C.N."/>
            <person name="Fluegel L."/>
            <person name="Davis C.M."/>
            <person name="Simpson J.R."/>
            <person name="Lauterbach L."/>
            <person name="Steele A.D."/>
            <person name="Gui C."/>
            <person name="Meng S."/>
            <person name="Li G."/>
            <person name="Viehrig K."/>
            <person name="Ye F."/>
            <person name="Su P."/>
            <person name="Kiefer A.F."/>
            <person name="Nichols A."/>
            <person name="Cepeda A.J."/>
            <person name="Yan W."/>
            <person name="Fan B."/>
            <person name="Jiang Y."/>
            <person name="Adhikari A."/>
            <person name="Zheng C.-J."/>
            <person name="Schuster L."/>
            <person name="Cowan T.M."/>
            <person name="Smanski M.J."/>
            <person name="Chevrette M.G."/>
            <person name="De Carvalho L.P.S."/>
            <person name="Shen B."/>
        </authorList>
    </citation>
    <scope>NUCLEOTIDE SEQUENCE [LARGE SCALE GENOMIC DNA]</scope>
    <source>
        <strain evidence="7 8">NPDC049574</strain>
    </source>
</reference>
<proteinExistence type="inferred from homology"/>
<dbReference type="Gene3D" id="3.40.50.1220">
    <property type="entry name" value="TPP-binding domain"/>
    <property type="match status" value="1"/>
</dbReference>
<dbReference type="CDD" id="cd07035">
    <property type="entry name" value="TPP_PYR_POX_like"/>
    <property type="match status" value="1"/>
</dbReference>
<dbReference type="PANTHER" id="PTHR18968:SF13">
    <property type="entry name" value="ACETOLACTATE SYNTHASE CATALYTIC SUBUNIT, MITOCHONDRIAL"/>
    <property type="match status" value="1"/>
</dbReference>
<dbReference type="InterPro" id="IPR011766">
    <property type="entry name" value="TPP_enzyme_TPP-bd"/>
</dbReference>
<dbReference type="Pfam" id="PF00205">
    <property type="entry name" value="TPP_enzyme_M"/>
    <property type="match status" value="1"/>
</dbReference>
<evidence type="ECO:0000256" key="1">
    <source>
        <dbReference type="ARBA" id="ARBA00007812"/>
    </source>
</evidence>
<evidence type="ECO:0000256" key="2">
    <source>
        <dbReference type="ARBA" id="ARBA00023052"/>
    </source>
</evidence>